<sequence>MSPSRKAVIKLHLHITSKKAIATNKPTLRHRTIVAAPEQFSKPLLVVCCYTTPNTITRLATLFQTQGATPSHSLITTKSNDDTWHPTTILGSSAPLTILPFPMTVSMSSSRQMPGNFKQEHGIHPNLESIASAKLWLGHFSDDHQMTSTSFASRLPTRLGDPASSEGWSRLSVVTSSREYQDFEMRPAQYACRKLDQVRSPKVG</sequence>
<name>A0A420MNX4_FUSOX</name>
<proteinExistence type="predicted"/>
<dbReference type="AlphaFoldDB" id="A0A420MNX4"/>
<dbReference type="VEuPathDB" id="FungiDB:HZS61_015176"/>
<evidence type="ECO:0000313" key="1">
    <source>
        <dbReference type="EMBL" id="RKK69710.1"/>
    </source>
</evidence>
<dbReference type="Proteomes" id="UP000285084">
    <property type="component" value="Unassembled WGS sequence"/>
</dbReference>
<accession>A0A420MNX4</accession>
<gene>
    <name evidence="1" type="ORF">BFJ69_g12493</name>
</gene>
<protein>
    <submittedName>
        <fullName evidence="1">Uncharacterized protein</fullName>
    </submittedName>
</protein>
<dbReference type="VEuPathDB" id="FungiDB:FOXG_18470"/>
<reference evidence="1 2" key="1">
    <citation type="journal article" date="2018" name="Sci. Rep.">
        <title>Characterisation of pathogen-specific regions and novel effector candidates in Fusarium oxysporum f. sp. cepae.</title>
        <authorList>
            <person name="Armitage A.D."/>
            <person name="Taylor A."/>
            <person name="Sobczyk M.K."/>
            <person name="Baxter L."/>
            <person name="Greenfield B.P."/>
            <person name="Bates H.J."/>
            <person name="Wilson F."/>
            <person name="Jackson A.C."/>
            <person name="Ott S."/>
            <person name="Harrison R.J."/>
            <person name="Clarkson J.P."/>
        </authorList>
    </citation>
    <scope>NUCLEOTIDE SEQUENCE [LARGE SCALE GENOMIC DNA]</scope>
    <source>
        <strain evidence="1 2">Fo_A13</strain>
    </source>
</reference>
<comment type="caution">
    <text evidence="1">The sequence shown here is derived from an EMBL/GenBank/DDBJ whole genome shotgun (WGS) entry which is preliminary data.</text>
</comment>
<evidence type="ECO:0000313" key="2">
    <source>
        <dbReference type="Proteomes" id="UP000285084"/>
    </source>
</evidence>
<dbReference type="EMBL" id="MRCX01000150">
    <property type="protein sequence ID" value="RKK69710.1"/>
    <property type="molecule type" value="Genomic_DNA"/>
</dbReference>
<organism evidence="1 2">
    <name type="scientific">Fusarium oxysporum</name>
    <name type="common">Fusarium vascular wilt</name>
    <dbReference type="NCBI Taxonomy" id="5507"/>
    <lineage>
        <taxon>Eukaryota</taxon>
        <taxon>Fungi</taxon>
        <taxon>Dikarya</taxon>
        <taxon>Ascomycota</taxon>
        <taxon>Pezizomycotina</taxon>
        <taxon>Sordariomycetes</taxon>
        <taxon>Hypocreomycetidae</taxon>
        <taxon>Hypocreales</taxon>
        <taxon>Nectriaceae</taxon>
        <taxon>Fusarium</taxon>
        <taxon>Fusarium oxysporum species complex</taxon>
    </lineage>
</organism>